<evidence type="ECO:0000313" key="2">
    <source>
        <dbReference type="Proteomes" id="UP000784294"/>
    </source>
</evidence>
<comment type="caution">
    <text evidence="1">The sequence shown here is derived from an EMBL/GenBank/DDBJ whole genome shotgun (WGS) entry which is preliminary data.</text>
</comment>
<name>A0A448XHM9_9PLAT</name>
<proteinExistence type="predicted"/>
<dbReference type="Proteomes" id="UP000784294">
    <property type="component" value="Unassembled WGS sequence"/>
</dbReference>
<keyword evidence="2" id="KW-1185">Reference proteome</keyword>
<dbReference type="EMBL" id="CAAALY010252823">
    <property type="protein sequence ID" value="VEL36655.1"/>
    <property type="molecule type" value="Genomic_DNA"/>
</dbReference>
<organism evidence="1 2">
    <name type="scientific">Protopolystoma xenopodis</name>
    <dbReference type="NCBI Taxonomy" id="117903"/>
    <lineage>
        <taxon>Eukaryota</taxon>
        <taxon>Metazoa</taxon>
        <taxon>Spiralia</taxon>
        <taxon>Lophotrochozoa</taxon>
        <taxon>Platyhelminthes</taxon>
        <taxon>Monogenea</taxon>
        <taxon>Polyopisthocotylea</taxon>
        <taxon>Polystomatidea</taxon>
        <taxon>Polystomatidae</taxon>
        <taxon>Protopolystoma</taxon>
    </lineage>
</organism>
<gene>
    <name evidence="1" type="ORF">PXEA_LOCUS30095</name>
</gene>
<dbReference type="AlphaFoldDB" id="A0A448XHM9"/>
<reference evidence="1" key="1">
    <citation type="submission" date="2018-11" db="EMBL/GenBank/DDBJ databases">
        <authorList>
            <consortium name="Pathogen Informatics"/>
        </authorList>
    </citation>
    <scope>NUCLEOTIDE SEQUENCE</scope>
</reference>
<protein>
    <submittedName>
        <fullName evidence="1">Uncharacterized protein</fullName>
    </submittedName>
</protein>
<accession>A0A448XHM9</accession>
<sequence>MWPPRPAPPPLSLTKWVVGTGSYSALSRVSQVADAGRSKRRNVHFWRRRIFLFLPCPGACKDGQLTERGNRIRQTQRPVEARQQLESRRRPPQRFLLCNGLDGRPTWALRMQSVGQVCQCICFLCTLCSLLCCPSTFSPFPSHHHPCTPQTQSTSLSPAWSPLVDWS</sequence>
<evidence type="ECO:0000313" key="1">
    <source>
        <dbReference type="EMBL" id="VEL36655.1"/>
    </source>
</evidence>